<dbReference type="OrthoDB" id="9800666at2"/>
<proteinExistence type="predicted"/>
<dbReference type="InterPro" id="IPR000782">
    <property type="entry name" value="FAS1_domain"/>
</dbReference>
<dbReference type="Proteomes" id="UP000279600">
    <property type="component" value="Chromosome"/>
</dbReference>
<dbReference type="SUPFAM" id="SSF82153">
    <property type="entry name" value="FAS1 domain"/>
    <property type="match status" value="1"/>
</dbReference>
<protein>
    <recommendedName>
        <fullName evidence="1">FAS1 domain-containing protein</fullName>
    </recommendedName>
</protein>
<gene>
    <name evidence="2" type="ORF">EJ995_12170</name>
</gene>
<dbReference type="KEGG" id="noj:EJ995_12170"/>
<dbReference type="GO" id="GO:0030198">
    <property type="term" value="P:extracellular matrix organization"/>
    <property type="evidence" value="ECO:0007669"/>
    <property type="project" value="TreeGrafter"/>
</dbReference>
<dbReference type="EMBL" id="CP034549">
    <property type="protein sequence ID" value="AZQ44943.1"/>
    <property type="molecule type" value="Genomic_DNA"/>
</dbReference>
<reference evidence="2 3" key="1">
    <citation type="submission" date="2018-12" db="EMBL/GenBank/DDBJ databases">
        <title>Complete genome of Nonlabens sp. MJ115.</title>
        <authorList>
            <person name="Choi H.S."/>
            <person name="Jung J."/>
        </authorList>
    </citation>
    <scope>NUCLEOTIDE SEQUENCE [LARGE SCALE GENOMIC DNA]</scope>
    <source>
        <strain evidence="2 3">MJ115</strain>
    </source>
</reference>
<dbReference type="InterPro" id="IPR050904">
    <property type="entry name" value="Adhesion/Biosynth-related"/>
</dbReference>
<dbReference type="SMART" id="SM00554">
    <property type="entry name" value="FAS1"/>
    <property type="match status" value="1"/>
</dbReference>
<evidence type="ECO:0000313" key="3">
    <source>
        <dbReference type="Proteomes" id="UP000279600"/>
    </source>
</evidence>
<dbReference type="InterPro" id="IPR036378">
    <property type="entry name" value="FAS1_dom_sf"/>
</dbReference>
<accession>A0A3S9N0V5</accession>
<name>A0A3S9N0V5_9FLAO</name>
<dbReference type="GO" id="GO:0031012">
    <property type="term" value="C:extracellular matrix"/>
    <property type="evidence" value="ECO:0007669"/>
    <property type="project" value="TreeGrafter"/>
</dbReference>
<dbReference type="Pfam" id="PF02469">
    <property type="entry name" value="Fasciclin"/>
    <property type="match status" value="1"/>
</dbReference>
<dbReference type="AlphaFoldDB" id="A0A3S9N0V5"/>
<dbReference type="PROSITE" id="PS50213">
    <property type="entry name" value="FAS1"/>
    <property type="match status" value="1"/>
</dbReference>
<keyword evidence="3" id="KW-1185">Reference proteome</keyword>
<dbReference type="GO" id="GO:0005615">
    <property type="term" value="C:extracellular space"/>
    <property type="evidence" value="ECO:0007669"/>
    <property type="project" value="TreeGrafter"/>
</dbReference>
<dbReference type="PANTHER" id="PTHR10900">
    <property type="entry name" value="PERIOSTIN-RELATED"/>
    <property type="match status" value="1"/>
</dbReference>
<dbReference type="PANTHER" id="PTHR10900:SF77">
    <property type="entry name" value="FI19380P1"/>
    <property type="match status" value="1"/>
</dbReference>
<dbReference type="GO" id="GO:0050839">
    <property type="term" value="F:cell adhesion molecule binding"/>
    <property type="evidence" value="ECO:0007669"/>
    <property type="project" value="TreeGrafter"/>
</dbReference>
<evidence type="ECO:0000313" key="2">
    <source>
        <dbReference type="EMBL" id="AZQ44943.1"/>
    </source>
</evidence>
<dbReference type="GO" id="GO:0007155">
    <property type="term" value="P:cell adhesion"/>
    <property type="evidence" value="ECO:0007669"/>
    <property type="project" value="TreeGrafter"/>
</dbReference>
<sequence>MDEKCYDHLIIRKITLKITTMKIEKSIQKLMFLMVLFVGFVSCDDDDDNNEDRPTTAEVVADENDLSLLELALDAAGLTATLDGEGNFTVFAPTNSAFINLLNELGDDYDSLDDFDEDVEIDLLRNILLYHVVGVDYDSDDLARLDDDDDDELATLFAGNTLDIDVDGDSVQIGDESDVDANVINANIRTSNGVVHKIDKILLPQEAIDFLNSLDDDDDDND</sequence>
<organism evidence="2 3">
    <name type="scientific">Nonlabens ponticola</name>
    <dbReference type="NCBI Taxonomy" id="2496866"/>
    <lineage>
        <taxon>Bacteria</taxon>
        <taxon>Pseudomonadati</taxon>
        <taxon>Bacteroidota</taxon>
        <taxon>Flavobacteriia</taxon>
        <taxon>Flavobacteriales</taxon>
        <taxon>Flavobacteriaceae</taxon>
        <taxon>Nonlabens</taxon>
    </lineage>
</organism>
<evidence type="ECO:0000259" key="1">
    <source>
        <dbReference type="PROSITE" id="PS50213"/>
    </source>
</evidence>
<feature type="domain" description="FAS1" evidence="1">
    <location>
        <begin position="53"/>
        <end position="202"/>
    </location>
</feature>
<dbReference type="Gene3D" id="2.30.180.10">
    <property type="entry name" value="FAS1 domain"/>
    <property type="match status" value="1"/>
</dbReference>